<evidence type="ECO:0000313" key="2">
    <source>
        <dbReference type="EnsemblMetazoa" id="CJA39421.1"/>
    </source>
</evidence>
<dbReference type="EnsemblMetazoa" id="CJA39421.1">
    <property type="protein sequence ID" value="CJA39421.1"/>
    <property type="gene ID" value="WBGene00215268"/>
</dbReference>
<keyword evidence="3" id="KW-1185">Reference proteome</keyword>
<evidence type="ECO:0000313" key="3">
    <source>
        <dbReference type="Proteomes" id="UP000005237"/>
    </source>
</evidence>
<feature type="chain" id="PRO_5035853311" description="Secreted protein" evidence="1">
    <location>
        <begin position="17"/>
        <end position="132"/>
    </location>
</feature>
<accession>A0A8R1ERE8</accession>
<proteinExistence type="predicted"/>
<feature type="signal peptide" evidence="1">
    <location>
        <begin position="1"/>
        <end position="16"/>
    </location>
</feature>
<dbReference type="AlphaFoldDB" id="A0A8R1ERE8"/>
<name>A0A8R1ERE8_CAEJA</name>
<organism evidence="2 3">
    <name type="scientific">Caenorhabditis japonica</name>
    <dbReference type="NCBI Taxonomy" id="281687"/>
    <lineage>
        <taxon>Eukaryota</taxon>
        <taxon>Metazoa</taxon>
        <taxon>Ecdysozoa</taxon>
        <taxon>Nematoda</taxon>
        <taxon>Chromadorea</taxon>
        <taxon>Rhabditida</taxon>
        <taxon>Rhabditina</taxon>
        <taxon>Rhabditomorpha</taxon>
        <taxon>Rhabditoidea</taxon>
        <taxon>Rhabditidae</taxon>
        <taxon>Peloderinae</taxon>
        <taxon>Caenorhabditis</taxon>
    </lineage>
</organism>
<reference evidence="3" key="1">
    <citation type="submission" date="2010-08" db="EMBL/GenBank/DDBJ databases">
        <authorList>
            <consortium name="Caenorhabditis japonica Sequencing Consortium"/>
            <person name="Wilson R.K."/>
        </authorList>
    </citation>
    <scope>NUCLEOTIDE SEQUENCE [LARGE SCALE GENOMIC DNA]</scope>
    <source>
        <strain evidence="3">DF5081</strain>
    </source>
</reference>
<sequence>MKFLALFAILATSVLAQQFAPNTEVINEFLTKYANTQAEQTTAFKYMLQLSLDARENSTLCATYARSNYNTLERIYKAVEKCSCKGSDDNNSNSLILLVKNIFPMFDDLRTINNQLKAQINFQKTIGGNCGG</sequence>
<keyword evidence="1" id="KW-0732">Signal</keyword>
<evidence type="ECO:0000256" key="1">
    <source>
        <dbReference type="SAM" id="SignalP"/>
    </source>
</evidence>
<reference evidence="2" key="2">
    <citation type="submission" date="2022-06" db="UniProtKB">
        <authorList>
            <consortium name="EnsemblMetazoa"/>
        </authorList>
    </citation>
    <scope>IDENTIFICATION</scope>
    <source>
        <strain evidence="2">DF5081</strain>
    </source>
</reference>
<protein>
    <recommendedName>
        <fullName evidence="4">Secreted protein</fullName>
    </recommendedName>
</protein>
<dbReference type="Proteomes" id="UP000005237">
    <property type="component" value="Unassembled WGS sequence"/>
</dbReference>
<evidence type="ECO:0008006" key="4">
    <source>
        <dbReference type="Google" id="ProtNLM"/>
    </source>
</evidence>